<evidence type="ECO:0000313" key="3">
    <source>
        <dbReference type="Proteomes" id="UP000287853"/>
    </source>
</evidence>
<dbReference type="InterPro" id="IPR029060">
    <property type="entry name" value="PIN-like_dom_sf"/>
</dbReference>
<dbReference type="SUPFAM" id="SSF88723">
    <property type="entry name" value="PIN domain-like"/>
    <property type="match status" value="1"/>
</dbReference>
<name>A0A444J0X5_9BACT</name>
<dbReference type="InterPro" id="IPR002716">
    <property type="entry name" value="PIN_dom"/>
</dbReference>
<gene>
    <name evidence="2" type="ORF">H206_03595</name>
</gene>
<organism evidence="2 3">
    <name type="scientific">Candidatus Electrothrix aarhusensis</name>
    <dbReference type="NCBI Taxonomy" id="1859131"/>
    <lineage>
        <taxon>Bacteria</taxon>
        <taxon>Pseudomonadati</taxon>
        <taxon>Thermodesulfobacteriota</taxon>
        <taxon>Desulfobulbia</taxon>
        <taxon>Desulfobulbales</taxon>
        <taxon>Desulfobulbaceae</taxon>
        <taxon>Candidatus Electrothrix</taxon>
    </lineage>
</organism>
<evidence type="ECO:0000313" key="2">
    <source>
        <dbReference type="EMBL" id="RWX46807.1"/>
    </source>
</evidence>
<sequence>MMKIYLDNCCIQRPLDDRSQLRIAVEGEIILNILSLIEAGKIGLLSSEISSYEAEKISNTFRREFTLKVLSERSEFIRLNDEIEHRSRVFTEFGIKPIDALHLASAEVLEADFFCTCDDKFLKKTKGIDDLGVRAVSILELLQEMEK</sequence>
<protein>
    <submittedName>
        <fullName evidence="2">PIN domain-containing protein</fullName>
    </submittedName>
</protein>
<dbReference type="AlphaFoldDB" id="A0A444J0X5"/>
<keyword evidence="3" id="KW-1185">Reference proteome</keyword>
<comment type="caution">
    <text evidence="2">The sequence shown here is derived from an EMBL/GenBank/DDBJ whole genome shotgun (WGS) entry which is preliminary data.</text>
</comment>
<dbReference type="EMBL" id="MTKO01000051">
    <property type="protein sequence ID" value="RWX46807.1"/>
    <property type="molecule type" value="Genomic_DNA"/>
</dbReference>
<dbReference type="Gene3D" id="3.40.50.1010">
    <property type="entry name" value="5'-nuclease"/>
    <property type="match status" value="1"/>
</dbReference>
<reference evidence="2 3" key="1">
    <citation type="submission" date="2017-01" db="EMBL/GenBank/DDBJ databases">
        <title>The cable genome- insights into the physiology and evolution of filamentous bacteria capable of sulfide oxidation via long distance electron transfer.</title>
        <authorList>
            <person name="Schreiber L."/>
            <person name="Bjerg J.T."/>
            <person name="Boggild A."/>
            <person name="Van De Vossenberg J."/>
            <person name="Meysman F."/>
            <person name="Nielsen L.P."/>
            <person name="Schramm A."/>
            <person name="Kjeldsen K.U."/>
        </authorList>
    </citation>
    <scope>NUCLEOTIDE SEQUENCE [LARGE SCALE GENOMIC DNA]</scope>
    <source>
        <strain evidence="2">MCF</strain>
    </source>
</reference>
<dbReference type="Proteomes" id="UP000287853">
    <property type="component" value="Unassembled WGS sequence"/>
</dbReference>
<proteinExistence type="predicted"/>
<accession>A0A444J0X5</accession>
<dbReference type="Pfam" id="PF01850">
    <property type="entry name" value="PIN"/>
    <property type="match status" value="1"/>
</dbReference>
<feature type="domain" description="PIN" evidence="1">
    <location>
        <begin position="22"/>
        <end position="124"/>
    </location>
</feature>
<evidence type="ECO:0000259" key="1">
    <source>
        <dbReference type="Pfam" id="PF01850"/>
    </source>
</evidence>